<evidence type="ECO:0000313" key="2">
    <source>
        <dbReference type="Proteomes" id="UP001162992"/>
    </source>
</evidence>
<evidence type="ECO:0000313" key="1">
    <source>
        <dbReference type="EMBL" id="KAJ7526051.1"/>
    </source>
</evidence>
<sequence length="91" mass="10795">MPPCHESLRASMKEVYMFQGTKSSNQINLLSLEHSWIIRNSQALRSGYPKYYLFVDNFHSLYQISYILRYSLKQLWLKNSKSLTKVLKKFG</sequence>
<name>A0ACC2B8J2_DIPCM</name>
<accession>A0ACC2B8J2</accession>
<dbReference type="Proteomes" id="UP001162992">
    <property type="component" value="Chromosome 17"/>
</dbReference>
<dbReference type="EMBL" id="CM055108">
    <property type="protein sequence ID" value="KAJ7526051.1"/>
    <property type="molecule type" value="Genomic_DNA"/>
</dbReference>
<gene>
    <name evidence="1" type="ORF">O6H91_17G079500</name>
</gene>
<protein>
    <submittedName>
        <fullName evidence="1">Uncharacterized protein</fullName>
    </submittedName>
</protein>
<proteinExistence type="predicted"/>
<reference evidence="2" key="1">
    <citation type="journal article" date="2024" name="Proc. Natl. Acad. Sci. U.S.A.">
        <title>Extraordinary preservation of gene collinearity over three hundred million years revealed in homosporous lycophytes.</title>
        <authorList>
            <person name="Li C."/>
            <person name="Wickell D."/>
            <person name="Kuo L.Y."/>
            <person name="Chen X."/>
            <person name="Nie B."/>
            <person name="Liao X."/>
            <person name="Peng D."/>
            <person name="Ji J."/>
            <person name="Jenkins J."/>
            <person name="Williams M."/>
            <person name="Shu S."/>
            <person name="Plott C."/>
            <person name="Barry K."/>
            <person name="Rajasekar S."/>
            <person name="Grimwood J."/>
            <person name="Han X."/>
            <person name="Sun S."/>
            <person name="Hou Z."/>
            <person name="He W."/>
            <person name="Dai G."/>
            <person name="Sun C."/>
            <person name="Schmutz J."/>
            <person name="Leebens-Mack J.H."/>
            <person name="Li F.W."/>
            <person name="Wang L."/>
        </authorList>
    </citation>
    <scope>NUCLEOTIDE SEQUENCE [LARGE SCALE GENOMIC DNA]</scope>
    <source>
        <strain evidence="2">cv. PW_Plant_1</strain>
    </source>
</reference>
<keyword evidence="2" id="KW-1185">Reference proteome</keyword>
<organism evidence="1 2">
    <name type="scientific">Diphasiastrum complanatum</name>
    <name type="common">Issler's clubmoss</name>
    <name type="synonym">Lycopodium complanatum</name>
    <dbReference type="NCBI Taxonomy" id="34168"/>
    <lineage>
        <taxon>Eukaryota</taxon>
        <taxon>Viridiplantae</taxon>
        <taxon>Streptophyta</taxon>
        <taxon>Embryophyta</taxon>
        <taxon>Tracheophyta</taxon>
        <taxon>Lycopodiopsida</taxon>
        <taxon>Lycopodiales</taxon>
        <taxon>Lycopodiaceae</taxon>
        <taxon>Lycopodioideae</taxon>
        <taxon>Diphasiastrum</taxon>
    </lineage>
</organism>
<comment type="caution">
    <text evidence="1">The sequence shown here is derived from an EMBL/GenBank/DDBJ whole genome shotgun (WGS) entry which is preliminary data.</text>
</comment>